<protein>
    <submittedName>
        <fullName evidence="1">Uncharacterized protein</fullName>
    </submittedName>
</protein>
<dbReference type="AlphaFoldDB" id="A0AAW8T0G2"/>
<dbReference type="RefSeq" id="WP_311816792.1">
    <property type="nucleotide sequence ID" value="NZ_JARPXG010000016.1"/>
</dbReference>
<sequence length="178" mass="18932">MADIVQLEENDVPKYMKTHVKGIDGIPGVLVQSTGDEDVDGKKNFIGSLSVKSKRVLTTEDLPIGAALWSGSSFLSAAHTITISKSLNDCMTGIVLKFNPYNSSSGSSYTSQTSWCFIPKHHVTTSASGQNTFCPIFKQDGTFVGAKVVTVSPTKLTGADVNAVGVLYGYVLTGVYEV</sequence>
<evidence type="ECO:0000313" key="2">
    <source>
        <dbReference type="Proteomes" id="UP001254770"/>
    </source>
</evidence>
<proteinExistence type="predicted"/>
<dbReference type="EMBL" id="JARPXL010000001">
    <property type="protein sequence ID" value="MDT2542731.1"/>
    <property type="molecule type" value="Genomic_DNA"/>
</dbReference>
<reference evidence="1" key="1">
    <citation type="submission" date="2023-03" db="EMBL/GenBank/DDBJ databases">
        <authorList>
            <person name="Shen W."/>
            <person name="Cai J."/>
        </authorList>
    </citation>
    <scope>NUCLEOTIDE SEQUENCE</scope>
    <source>
        <strain evidence="1">Y15</strain>
    </source>
</reference>
<accession>A0AAW8T0G2</accession>
<name>A0AAW8T0G2_9ENTE</name>
<organism evidence="1 2">
    <name type="scientific">Enterococcus raffinosus</name>
    <dbReference type="NCBI Taxonomy" id="71452"/>
    <lineage>
        <taxon>Bacteria</taxon>
        <taxon>Bacillati</taxon>
        <taxon>Bacillota</taxon>
        <taxon>Bacilli</taxon>
        <taxon>Lactobacillales</taxon>
        <taxon>Enterococcaceae</taxon>
        <taxon>Enterococcus</taxon>
    </lineage>
</organism>
<evidence type="ECO:0000313" key="1">
    <source>
        <dbReference type="EMBL" id="MDT2542731.1"/>
    </source>
</evidence>
<dbReference type="Proteomes" id="UP001254770">
    <property type="component" value="Unassembled WGS sequence"/>
</dbReference>
<comment type="caution">
    <text evidence="1">The sequence shown here is derived from an EMBL/GenBank/DDBJ whole genome shotgun (WGS) entry which is preliminary data.</text>
</comment>
<gene>
    <name evidence="1" type="ORF">P7D69_00005</name>
</gene>